<evidence type="ECO:0000256" key="1">
    <source>
        <dbReference type="SAM" id="MobiDB-lite"/>
    </source>
</evidence>
<evidence type="ECO:0000256" key="2">
    <source>
        <dbReference type="SAM" id="SignalP"/>
    </source>
</evidence>
<keyword evidence="6" id="KW-1185">Reference proteome</keyword>
<dbReference type="InterPro" id="IPR025326">
    <property type="entry name" value="DUF4232"/>
</dbReference>
<dbReference type="Proteomes" id="UP000011189">
    <property type="component" value="Unassembled WGS sequence"/>
</dbReference>
<dbReference type="PATRIC" id="fig|683150.5.peg.3370"/>
<sequence length="496" mass="49178">MTISILRRTLTTAAATGGAAALMLAAAGGAAAHVGVTPDKTDANSYALLTFGIPHGCDESGTTKVAITLPAELNDAQPTVNPNWTVEKVTEQLPEPKKLADGSSITKRTSQIVYTAKEPLPHDLRDALVLSVKLPDAAGSTLHFPTLQTCESGQTDWSQIAKDGEDPHSLEAPAPSITVTAAEGGSHGTEGAAHSTQEGAGETGQAAAVTDSGAEARSWAGLAAGAGGLILGGAACCGAARGARPRTAQPPGSQGLMPGSSRSGHQNSRQACGIVDAGRRCREGCGMRSQKIFQGIAMSTAAGAAALLLTACGPSQPQTQATTTAPGTGTPSPSATSAPPSSAPPSSTTPATSAPAAPGLCKAAGLTAATDASGGGAAGSVYMNLNLTNSGTEPCLLKGFAGVSLAADNAGAPIGAPASRDESTPVTDVLLAPGQTGTAVLRYTQAGNYMDCAMVDAAGYRIYPPEDTASLFLPQPTKACSNAGITLLTIGAFQPA</sequence>
<evidence type="ECO:0000259" key="4">
    <source>
        <dbReference type="Pfam" id="PF14016"/>
    </source>
</evidence>
<feature type="region of interest" description="Disordered" evidence="1">
    <location>
        <begin position="241"/>
        <end position="270"/>
    </location>
</feature>
<feature type="compositionally biased region" description="Low complexity" evidence="1">
    <location>
        <begin position="196"/>
        <end position="211"/>
    </location>
</feature>
<feature type="chain" id="PRO_5003996838" evidence="2">
    <location>
        <begin position="33"/>
        <end position="496"/>
    </location>
</feature>
<feature type="domain" description="DUF4232" evidence="4">
    <location>
        <begin position="361"/>
        <end position="494"/>
    </location>
</feature>
<comment type="caution">
    <text evidence="5">The sequence shown here is derived from an EMBL/GenBank/DDBJ whole genome shotgun (WGS) entry which is preliminary data.</text>
</comment>
<feature type="region of interest" description="Disordered" evidence="1">
    <location>
        <begin position="180"/>
        <end position="211"/>
    </location>
</feature>
<feature type="compositionally biased region" description="Polar residues" evidence="1">
    <location>
        <begin position="260"/>
        <end position="270"/>
    </location>
</feature>
<dbReference type="PROSITE" id="PS51318">
    <property type="entry name" value="TAT"/>
    <property type="match status" value="1"/>
</dbReference>
<dbReference type="AlphaFoldDB" id="L8TPN9"/>
<dbReference type="RefSeq" id="WP_009358686.1">
    <property type="nucleotide sequence ID" value="NZ_AOFD01000043.1"/>
</dbReference>
<name>L8TPN9_9MICC</name>
<evidence type="ECO:0000313" key="5">
    <source>
        <dbReference type="EMBL" id="ELT43646.1"/>
    </source>
</evidence>
<dbReference type="Gene3D" id="2.60.40.2230">
    <property type="entry name" value="Uncharacterised protein YcnI-like PF07987, DUF1775"/>
    <property type="match status" value="1"/>
</dbReference>
<protein>
    <submittedName>
        <fullName evidence="5">Nuclear export factor GLE1</fullName>
    </submittedName>
</protein>
<dbReference type="CDD" id="cd08545">
    <property type="entry name" value="YcnI_like"/>
    <property type="match status" value="1"/>
</dbReference>
<organism evidence="5 6">
    <name type="scientific">Arthrobacter nitrophenolicus</name>
    <dbReference type="NCBI Taxonomy" id="683150"/>
    <lineage>
        <taxon>Bacteria</taxon>
        <taxon>Bacillati</taxon>
        <taxon>Actinomycetota</taxon>
        <taxon>Actinomycetes</taxon>
        <taxon>Micrococcales</taxon>
        <taxon>Micrococcaceae</taxon>
        <taxon>Arthrobacter</taxon>
    </lineage>
</organism>
<reference evidence="6" key="1">
    <citation type="journal article" date="2013" name="Genome Announc.">
        <title>Draft Genome Sequence of the 2-Chloro-4-Nitrophenol-Degrading Bacterium Arthrobacter sp. Strain SJCon.</title>
        <authorList>
            <person name="Vikram S."/>
            <person name="Kumar S."/>
            <person name="Vaidya B."/>
            <person name="Pinnaka A.K."/>
            <person name="Raghava G.P."/>
        </authorList>
    </citation>
    <scope>NUCLEOTIDE SEQUENCE [LARGE SCALE GENOMIC DNA]</scope>
    <source>
        <strain evidence="6">SJCon</strain>
    </source>
</reference>
<dbReference type="InterPro" id="IPR038507">
    <property type="entry name" value="YcnI-like_sf"/>
</dbReference>
<evidence type="ECO:0000259" key="3">
    <source>
        <dbReference type="Pfam" id="PF07987"/>
    </source>
</evidence>
<dbReference type="InterPro" id="IPR012533">
    <property type="entry name" value="YcnI-copper_dom"/>
</dbReference>
<dbReference type="EMBL" id="AOFD01000043">
    <property type="protein sequence ID" value="ELT43646.1"/>
    <property type="molecule type" value="Genomic_DNA"/>
</dbReference>
<accession>L8TPN9</accession>
<proteinExistence type="predicted"/>
<dbReference type="InterPro" id="IPR006311">
    <property type="entry name" value="TAT_signal"/>
</dbReference>
<dbReference type="Pfam" id="PF07987">
    <property type="entry name" value="DUF1775"/>
    <property type="match status" value="1"/>
</dbReference>
<evidence type="ECO:0000313" key="6">
    <source>
        <dbReference type="Proteomes" id="UP000011189"/>
    </source>
</evidence>
<dbReference type="Pfam" id="PF14016">
    <property type="entry name" value="DUF4232"/>
    <property type="match status" value="1"/>
</dbReference>
<keyword evidence="2" id="KW-0732">Signal</keyword>
<feature type="signal peptide" evidence="2">
    <location>
        <begin position="1"/>
        <end position="32"/>
    </location>
</feature>
<feature type="region of interest" description="Disordered" evidence="1">
    <location>
        <begin position="316"/>
        <end position="356"/>
    </location>
</feature>
<gene>
    <name evidence="5" type="ORF">G205_17184</name>
</gene>
<feature type="domain" description="YncI copper-binding" evidence="3">
    <location>
        <begin position="33"/>
        <end position="179"/>
    </location>
</feature>